<protein>
    <submittedName>
        <fullName evidence="4">GAF and ANTAR domain-containing protein</fullName>
    </submittedName>
</protein>
<dbReference type="EMBL" id="BAABAB010000050">
    <property type="protein sequence ID" value="GAA3640918.1"/>
    <property type="molecule type" value="Genomic_DNA"/>
</dbReference>
<dbReference type="SMART" id="SM01012">
    <property type="entry name" value="ANTAR"/>
    <property type="match status" value="1"/>
</dbReference>
<evidence type="ECO:0000313" key="5">
    <source>
        <dbReference type="Proteomes" id="UP001501490"/>
    </source>
</evidence>
<name>A0ABP7AV63_9ACTN</name>
<dbReference type="Gene3D" id="1.10.10.10">
    <property type="entry name" value="Winged helix-like DNA-binding domain superfamily/Winged helix DNA-binding domain"/>
    <property type="match status" value="1"/>
</dbReference>
<dbReference type="PIRSF" id="PIRSF036625">
    <property type="entry name" value="GAF_ANTAR"/>
    <property type="match status" value="1"/>
</dbReference>
<dbReference type="Gene3D" id="3.30.450.40">
    <property type="match status" value="1"/>
</dbReference>
<keyword evidence="2" id="KW-0804">Transcription</keyword>
<dbReference type="InterPro" id="IPR012074">
    <property type="entry name" value="GAF_ANTAR"/>
</dbReference>
<gene>
    <name evidence="4" type="ORF">GCM10022236_49460</name>
</gene>
<dbReference type="InterPro" id="IPR036388">
    <property type="entry name" value="WH-like_DNA-bd_sf"/>
</dbReference>
<comment type="caution">
    <text evidence="4">The sequence shown here is derived from an EMBL/GenBank/DDBJ whole genome shotgun (WGS) entry which is preliminary data.</text>
</comment>
<keyword evidence="5" id="KW-1185">Reference proteome</keyword>
<organism evidence="4 5">
    <name type="scientific">Microlunatus ginsengisoli</name>
    <dbReference type="NCBI Taxonomy" id="363863"/>
    <lineage>
        <taxon>Bacteria</taxon>
        <taxon>Bacillati</taxon>
        <taxon>Actinomycetota</taxon>
        <taxon>Actinomycetes</taxon>
        <taxon>Propionibacteriales</taxon>
        <taxon>Propionibacteriaceae</taxon>
        <taxon>Microlunatus</taxon>
    </lineage>
</organism>
<dbReference type="RefSeq" id="WP_344809679.1">
    <property type="nucleotide sequence ID" value="NZ_BAABAB010000050.1"/>
</dbReference>
<feature type="domain" description="ANTAR" evidence="3">
    <location>
        <begin position="166"/>
        <end position="227"/>
    </location>
</feature>
<dbReference type="InterPro" id="IPR003018">
    <property type="entry name" value="GAF"/>
</dbReference>
<evidence type="ECO:0000256" key="1">
    <source>
        <dbReference type="ARBA" id="ARBA00023015"/>
    </source>
</evidence>
<dbReference type="InterPro" id="IPR005561">
    <property type="entry name" value="ANTAR"/>
</dbReference>
<evidence type="ECO:0000259" key="3">
    <source>
        <dbReference type="PROSITE" id="PS50921"/>
    </source>
</evidence>
<reference evidence="5" key="1">
    <citation type="journal article" date="2019" name="Int. J. Syst. Evol. Microbiol.">
        <title>The Global Catalogue of Microorganisms (GCM) 10K type strain sequencing project: providing services to taxonomists for standard genome sequencing and annotation.</title>
        <authorList>
            <consortium name="The Broad Institute Genomics Platform"/>
            <consortium name="The Broad Institute Genome Sequencing Center for Infectious Disease"/>
            <person name="Wu L."/>
            <person name="Ma J."/>
        </authorList>
    </citation>
    <scope>NUCLEOTIDE SEQUENCE [LARGE SCALE GENOMIC DNA]</scope>
    <source>
        <strain evidence="5">JCM 16929</strain>
    </source>
</reference>
<sequence length="239" mass="25982">MSIDAEALGASLQRLARADPDTDVLATLRQVTRACADIFTITGCGIMISDEQNVPHYVAASDETGRILEKAESETRQGPCTEAYVKDQVVASSDLRTDQRWPELAVAMADRDVRAVLGVPVRLAGAVVGTLDVYLDRPHDWDDLERAALCRYGAVIEAVLASAMAAHTAGELASQLQYALDYRISIERGIGYLMASERLDAVEAFNRLRQAARSTRTKIGAVADELLRTGRLPELGPIR</sequence>
<proteinExistence type="predicted"/>
<dbReference type="Pfam" id="PF13185">
    <property type="entry name" value="GAF_2"/>
    <property type="match status" value="1"/>
</dbReference>
<keyword evidence="1" id="KW-0805">Transcription regulation</keyword>
<dbReference type="Pfam" id="PF03861">
    <property type="entry name" value="ANTAR"/>
    <property type="match status" value="1"/>
</dbReference>
<dbReference type="SMART" id="SM00065">
    <property type="entry name" value="GAF"/>
    <property type="match status" value="1"/>
</dbReference>
<dbReference type="InterPro" id="IPR029016">
    <property type="entry name" value="GAF-like_dom_sf"/>
</dbReference>
<evidence type="ECO:0000256" key="2">
    <source>
        <dbReference type="ARBA" id="ARBA00023163"/>
    </source>
</evidence>
<evidence type="ECO:0000313" key="4">
    <source>
        <dbReference type="EMBL" id="GAA3640918.1"/>
    </source>
</evidence>
<dbReference type="Proteomes" id="UP001501490">
    <property type="component" value="Unassembled WGS sequence"/>
</dbReference>
<dbReference type="SUPFAM" id="SSF55781">
    <property type="entry name" value="GAF domain-like"/>
    <property type="match status" value="1"/>
</dbReference>
<accession>A0ABP7AV63</accession>
<dbReference type="PROSITE" id="PS50921">
    <property type="entry name" value="ANTAR"/>
    <property type="match status" value="1"/>
</dbReference>